<protein>
    <submittedName>
        <fullName evidence="1">Uncharacterized protein</fullName>
    </submittedName>
</protein>
<dbReference type="EMBL" id="BK014842">
    <property type="protein sequence ID" value="DAD78393.1"/>
    <property type="molecule type" value="Genomic_DNA"/>
</dbReference>
<name>A0A8S5M7T0_9CAUD</name>
<organism evidence="1">
    <name type="scientific">Siphoviridae sp. ctPAi1</name>
    <dbReference type="NCBI Taxonomy" id="2826320"/>
    <lineage>
        <taxon>Viruses</taxon>
        <taxon>Duplodnaviria</taxon>
        <taxon>Heunggongvirae</taxon>
        <taxon>Uroviricota</taxon>
        <taxon>Caudoviricetes</taxon>
    </lineage>
</organism>
<proteinExistence type="predicted"/>
<evidence type="ECO:0000313" key="1">
    <source>
        <dbReference type="EMBL" id="DAD78393.1"/>
    </source>
</evidence>
<sequence length="30" mass="3216">MLLEDDFLAPEAAFFSALSSALATSSKIRL</sequence>
<reference evidence="1" key="1">
    <citation type="journal article" date="2021" name="Proc. Natl. Acad. Sci. U.S.A.">
        <title>A Catalog of Tens of Thousands of Viruses from Human Metagenomes Reveals Hidden Associations with Chronic Diseases.</title>
        <authorList>
            <person name="Tisza M.J."/>
            <person name="Buck C.B."/>
        </authorList>
    </citation>
    <scope>NUCLEOTIDE SEQUENCE</scope>
    <source>
        <strain evidence="1">CtPAi1</strain>
    </source>
</reference>
<accession>A0A8S5M7T0</accession>